<evidence type="ECO:0000313" key="6">
    <source>
        <dbReference type="Proteomes" id="UP000666369"/>
    </source>
</evidence>
<evidence type="ECO:0000256" key="1">
    <source>
        <dbReference type="ARBA" id="ARBA00012528"/>
    </source>
</evidence>
<dbReference type="PANTHER" id="PTHR45138:SF9">
    <property type="entry name" value="DIGUANYLATE CYCLASE DGCM-RELATED"/>
    <property type="match status" value="1"/>
</dbReference>
<feature type="transmembrane region" description="Helical" evidence="3">
    <location>
        <begin position="177"/>
        <end position="202"/>
    </location>
</feature>
<dbReference type="InterPro" id="IPR029787">
    <property type="entry name" value="Nucleotide_cyclase"/>
</dbReference>
<gene>
    <name evidence="5" type="ORF">GW587_20960</name>
</gene>
<reference evidence="6" key="1">
    <citation type="submission" date="2023-07" db="EMBL/GenBank/DDBJ databases">
        <title>Duganella aceri sp. nov., isolated from tree sap.</title>
        <authorList>
            <person name="Kim I.S."/>
        </authorList>
    </citation>
    <scope>NUCLEOTIDE SEQUENCE [LARGE SCALE GENOMIC DNA]</scope>
    <source>
        <strain evidence="6">SAP-35</strain>
    </source>
</reference>
<dbReference type="PROSITE" id="PS50887">
    <property type="entry name" value="GGDEF"/>
    <property type="match status" value="1"/>
</dbReference>
<dbReference type="EMBL" id="JAADJT010000010">
    <property type="protein sequence ID" value="NGZ86721.1"/>
    <property type="molecule type" value="Genomic_DNA"/>
</dbReference>
<accession>A0ABX0FQ21</accession>
<protein>
    <recommendedName>
        <fullName evidence="1">diguanylate cyclase</fullName>
        <ecNumber evidence="1">2.7.7.65</ecNumber>
    </recommendedName>
</protein>
<feature type="domain" description="GGDEF" evidence="4">
    <location>
        <begin position="243"/>
        <end position="378"/>
    </location>
</feature>
<keyword evidence="3" id="KW-0472">Membrane</keyword>
<evidence type="ECO:0000259" key="4">
    <source>
        <dbReference type="PROSITE" id="PS50887"/>
    </source>
</evidence>
<comment type="catalytic activity">
    <reaction evidence="2">
        <text>2 GTP = 3',3'-c-di-GMP + 2 diphosphate</text>
        <dbReference type="Rhea" id="RHEA:24898"/>
        <dbReference type="ChEBI" id="CHEBI:33019"/>
        <dbReference type="ChEBI" id="CHEBI:37565"/>
        <dbReference type="ChEBI" id="CHEBI:58805"/>
        <dbReference type="EC" id="2.7.7.65"/>
    </reaction>
</comment>
<feature type="transmembrane region" description="Helical" evidence="3">
    <location>
        <begin position="86"/>
        <end position="106"/>
    </location>
</feature>
<dbReference type="PANTHER" id="PTHR45138">
    <property type="entry name" value="REGULATORY COMPONENTS OF SENSORY TRANSDUCTION SYSTEM"/>
    <property type="match status" value="1"/>
</dbReference>
<evidence type="ECO:0000256" key="3">
    <source>
        <dbReference type="SAM" id="Phobius"/>
    </source>
</evidence>
<keyword evidence="3" id="KW-0812">Transmembrane</keyword>
<keyword evidence="6" id="KW-1185">Reference proteome</keyword>
<organism evidence="5 6">
    <name type="scientific">Duganella aceris</name>
    <dbReference type="NCBI Taxonomy" id="2703883"/>
    <lineage>
        <taxon>Bacteria</taxon>
        <taxon>Pseudomonadati</taxon>
        <taxon>Pseudomonadota</taxon>
        <taxon>Betaproteobacteria</taxon>
        <taxon>Burkholderiales</taxon>
        <taxon>Oxalobacteraceae</taxon>
        <taxon>Telluria group</taxon>
        <taxon>Duganella</taxon>
    </lineage>
</organism>
<dbReference type="Gene3D" id="3.30.70.270">
    <property type="match status" value="1"/>
</dbReference>
<dbReference type="EC" id="2.7.7.65" evidence="1"/>
<feature type="transmembrane region" description="Helical" evidence="3">
    <location>
        <begin position="27"/>
        <end position="46"/>
    </location>
</feature>
<dbReference type="NCBIfam" id="TIGR00254">
    <property type="entry name" value="GGDEF"/>
    <property type="match status" value="1"/>
</dbReference>
<feature type="transmembrane region" description="Helical" evidence="3">
    <location>
        <begin position="144"/>
        <end position="165"/>
    </location>
</feature>
<dbReference type="InterPro" id="IPR000160">
    <property type="entry name" value="GGDEF_dom"/>
</dbReference>
<dbReference type="InterPro" id="IPR043128">
    <property type="entry name" value="Rev_trsase/Diguanyl_cyclase"/>
</dbReference>
<dbReference type="Pfam" id="PF00990">
    <property type="entry name" value="GGDEF"/>
    <property type="match status" value="1"/>
</dbReference>
<feature type="transmembrane region" description="Helical" evidence="3">
    <location>
        <begin position="112"/>
        <end position="132"/>
    </location>
</feature>
<evidence type="ECO:0000313" key="5">
    <source>
        <dbReference type="EMBL" id="NGZ86721.1"/>
    </source>
</evidence>
<keyword evidence="3" id="KW-1133">Transmembrane helix</keyword>
<dbReference type="SUPFAM" id="SSF55073">
    <property type="entry name" value="Nucleotide cyclase"/>
    <property type="match status" value="1"/>
</dbReference>
<name>A0ABX0FQ21_9BURK</name>
<dbReference type="SMART" id="SM00267">
    <property type="entry name" value="GGDEF"/>
    <property type="match status" value="1"/>
</dbReference>
<dbReference type="InterPro" id="IPR050469">
    <property type="entry name" value="Diguanylate_Cyclase"/>
</dbReference>
<dbReference type="CDD" id="cd01949">
    <property type="entry name" value="GGDEF"/>
    <property type="match status" value="1"/>
</dbReference>
<evidence type="ECO:0000256" key="2">
    <source>
        <dbReference type="ARBA" id="ARBA00034247"/>
    </source>
</evidence>
<sequence>MSSLMAGAMSIVLFAAHRSFPSEIQGLQHWAGGLLLLVMAALLYSARNSGPILGDIVVLMANSVLLWGIGLAMIGTQVFYGQRPQWRLFHVVWAVGMAGIGYSLFIESDFTIRVAIFSFLVSIFYCSQLWAIIRHGESHFSTTFFAALILFQTLVVLTRGLLVLFGGEYTDLMRPGYFQSLYLATSNFMVLLLAVGFMTVATRRLQAILERRSTLDPLTQVLNRRGFADIYAKERALLQRNCDHLTMLSIDLDFFKAINDSHGHLTGDRVLINIAKVIGKVLRTSDHLARFGGEEFVVLLPGTGIERALSVAERIQGAIKLPCEGIKKGSLLPACTVSIGLACQMDAEEDLDSLLMRADKALYAAKDGGRDRVEIADALAPAMRAVRA</sequence>
<dbReference type="Proteomes" id="UP000666369">
    <property type="component" value="Unassembled WGS sequence"/>
</dbReference>
<comment type="caution">
    <text evidence="5">The sequence shown here is derived from an EMBL/GenBank/DDBJ whole genome shotgun (WGS) entry which is preliminary data.</text>
</comment>
<feature type="transmembrane region" description="Helical" evidence="3">
    <location>
        <begin position="52"/>
        <end position="74"/>
    </location>
</feature>
<proteinExistence type="predicted"/>